<organism evidence="10 11">
    <name type="scientific">Staphylococcus aureus</name>
    <dbReference type="NCBI Taxonomy" id="1280"/>
    <lineage>
        <taxon>Bacteria</taxon>
        <taxon>Bacillati</taxon>
        <taxon>Bacillota</taxon>
        <taxon>Bacilli</taxon>
        <taxon>Bacillales</taxon>
        <taxon>Staphylococcaceae</taxon>
        <taxon>Staphylococcus</taxon>
    </lineage>
</organism>
<dbReference type="GO" id="GO:0005576">
    <property type="term" value="C:extracellular region"/>
    <property type="evidence" value="ECO:0007669"/>
    <property type="project" value="UniProtKB-SubCell"/>
</dbReference>
<dbReference type="GO" id="GO:0016042">
    <property type="term" value="P:lipid catabolic process"/>
    <property type="evidence" value="ECO:0007669"/>
    <property type="project" value="UniProtKB-KW"/>
</dbReference>
<evidence type="ECO:0000256" key="4">
    <source>
        <dbReference type="ARBA" id="ARBA00022525"/>
    </source>
</evidence>
<dbReference type="EC" id="3.1.1.3" evidence="3"/>
<protein>
    <recommendedName>
        <fullName evidence="3">triacylglycerol lipase</fullName>
        <ecNumber evidence="3">3.1.1.3</ecNumber>
    </recommendedName>
</protein>
<comment type="subcellular location">
    <subcellularLocation>
        <location evidence="2">Secreted</location>
    </subcellularLocation>
</comment>
<dbReference type="PANTHER" id="PTHR34043">
    <property type="entry name" value="ALPHA/BETA-HYDROLASES SUPERFAMILY PROTEIN"/>
    <property type="match status" value="1"/>
</dbReference>
<dbReference type="Gene3D" id="3.40.50.1820">
    <property type="entry name" value="alpha/beta hydrolase"/>
    <property type="match status" value="1"/>
</dbReference>
<keyword evidence="5" id="KW-0732">Signal</keyword>
<evidence type="ECO:0000256" key="5">
    <source>
        <dbReference type="ARBA" id="ARBA00022729"/>
    </source>
</evidence>
<evidence type="ECO:0000259" key="9">
    <source>
        <dbReference type="Pfam" id="PF24708"/>
    </source>
</evidence>
<sequence length="142" mass="15857">MTSMNPNITYTTYTGVSSHTGPLGYENPDLGTFFLMDTTSRIIGHDAREEWRKNDGVVPVISSLHPSNQPFVNVTNDEPATRRGIWQVKPIIQGWDHVDFIGVDFLDFKRKGAELANFYTGIINDLLRVEATEGKGTQLKAS</sequence>
<keyword evidence="8" id="KW-0443">Lipid metabolism</keyword>
<keyword evidence="4" id="KW-0964">Secreted</keyword>
<dbReference type="EMBL" id="UHAP01000001">
    <property type="protein sequence ID" value="SUK30570.1"/>
    <property type="molecule type" value="Genomic_DNA"/>
</dbReference>
<evidence type="ECO:0000313" key="11">
    <source>
        <dbReference type="Proteomes" id="UP000255091"/>
    </source>
</evidence>
<dbReference type="PANTHER" id="PTHR34043:SF3">
    <property type="entry name" value="ALPHA_BETA-HYDROLASES SUPERFAMILY PROTEIN"/>
    <property type="match status" value="1"/>
</dbReference>
<dbReference type="Pfam" id="PF24708">
    <property type="entry name" value="Lip_C"/>
    <property type="match status" value="1"/>
</dbReference>
<feature type="domain" description="Lipase-like C-terminal" evidence="9">
    <location>
        <begin position="1"/>
        <end position="138"/>
    </location>
</feature>
<gene>
    <name evidence="10" type="primary">geh_4</name>
    <name evidence="10" type="ORF">NCTC6133_00352</name>
</gene>
<reference evidence="10 11" key="1">
    <citation type="submission" date="2018-06" db="EMBL/GenBank/DDBJ databases">
        <authorList>
            <consortium name="Pathogen Informatics"/>
            <person name="Doyle S."/>
        </authorList>
    </citation>
    <scope>NUCLEOTIDE SEQUENCE [LARGE SCALE GENOMIC DNA]</scope>
    <source>
        <strain evidence="10 11">NCTC6133</strain>
    </source>
</reference>
<dbReference type="InterPro" id="IPR029058">
    <property type="entry name" value="AB_hydrolase_fold"/>
</dbReference>
<comment type="catalytic activity">
    <reaction evidence="1">
        <text>a triacylglycerol + H2O = a diacylglycerol + a fatty acid + H(+)</text>
        <dbReference type="Rhea" id="RHEA:12044"/>
        <dbReference type="ChEBI" id="CHEBI:15377"/>
        <dbReference type="ChEBI" id="CHEBI:15378"/>
        <dbReference type="ChEBI" id="CHEBI:17855"/>
        <dbReference type="ChEBI" id="CHEBI:18035"/>
        <dbReference type="ChEBI" id="CHEBI:28868"/>
        <dbReference type="EC" id="3.1.1.3"/>
    </reaction>
</comment>
<evidence type="ECO:0000256" key="8">
    <source>
        <dbReference type="ARBA" id="ARBA00023098"/>
    </source>
</evidence>
<name>A0A380DJP4_STAAU</name>
<evidence type="ECO:0000313" key="10">
    <source>
        <dbReference type="EMBL" id="SUK30570.1"/>
    </source>
</evidence>
<dbReference type="InterPro" id="IPR056304">
    <property type="entry name" value="Lip-like_C"/>
</dbReference>
<dbReference type="SUPFAM" id="SSF53474">
    <property type="entry name" value="alpha/beta-Hydrolases"/>
    <property type="match status" value="1"/>
</dbReference>
<evidence type="ECO:0000256" key="2">
    <source>
        <dbReference type="ARBA" id="ARBA00004613"/>
    </source>
</evidence>
<evidence type="ECO:0000256" key="1">
    <source>
        <dbReference type="ARBA" id="ARBA00001024"/>
    </source>
</evidence>
<dbReference type="GO" id="GO:0004806">
    <property type="term" value="F:triacylglycerol lipase activity"/>
    <property type="evidence" value="ECO:0007669"/>
    <property type="project" value="UniProtKB-EC"/>
</dbReference>
<evidence type="ECO:0000256" key="7">
    <source>
        <dbReference type="ARBA" id="ARBA00022963"/>
    </source>
</evidence>
<accession>A0A380DJP4</accession>
<dbReference type="AlphaFoldDB" id="A0A380DJP4"/>
<evidence type="ECO:0000256" key="6">
    <source>
        <dbReference type="ARBA" id="ARBA00022801"/>
    </source>
</evidence>
<evidence type="ECO:0000256" key="3">
    <source>
        <dbReference type="ARBA" id="ARBA00013279"/>
    </source>
</evidence>
<dbReference type="Proteomes" id="UP000255091">
    <property type="component" value="Unassembled WGS sequence"/>
</dbReference>
<proteinExistence type="predicted"/>
<keyword evidence="6 10" id="KW-0378">Hydrolase</keyword>
<keyword evidence="7" id="KW-0442">Lipid degradation</keyword>